<proteinExistence type="predicted"/>
<keyword evidence="1" id="KW-0812">Transmembrane</keyword>
<organism evidence="2">
    <name type="scientific">Fusarium oxysporum f. sp. pisi HDV247</name>
    <dbReference type="NCBI Taxonomy" id="1080344"/>
    <lineage>
        <taxon>Eukaryota</taxon>
        <taxon>Fungi</taxon>
        <taxon>Dikarya</taxon>
        <taxon>Ascomycota</taxon>
        <taxon>Pezizomycotina</taxon>
        <taxon>Sordariomycetes</taxon>
        <taxon>Hypocreomycetidae</taxon>
        <taxon>Hypocreales</taxon>
        <taxon>Nectriaceae</taxon>
        <taxon>Fusarium</taxon>
        <taxon>Fusarium oxysporum species complex</taxon>
    </lineage>
</organism>
<keyword evidence="1" id="KW-1133">Transmembrane helix</keyword>
<reference evidence="2" key="1">
    <citation type="submission" date="2011-10" db="EMBL/GenBank/DDBJ databases">
        <title>The Genome Sequence of Fusarium oxysporum HDV247.</title>
        <authorList>
            <consortium name="The Broad Institute Genome Sequencing Platform"/>
            <person name="Ma L.-J."/>
            <person name="Gale L.R."/>
            <person name="Schwartz D.C."/>
            <person name="Zhou S."/>
            <person name="Corby-Kistler H."/>
            <person name="Young S.K."/>
            <person name="Zeng Q."/>
            <person name="Gargeya S."/>
            <person name="Fitzgerald M."/>
            <person name="Haas B."/>
            <person name="Abouelleil A."/>
            <person name="Alvarado L."/>
            <person name="Arachchi H.M."/>
            <person name="Berlin A."/>
            <person name="Brown A."/>
            <person name="Chapman S.B."/>
            <person name="Chen Z."/>
            <person name="Dunbar C."/>
            <person name="Freedman E."/>
            <person name="Gearin G."/>
            <person name="Goldberg J."/>
            <person name="Griggs A."/>
            <person name="Gujja S."/>
            <person name="Heiman D."/>
            <person name="Howarth C."/>
            <person name="Larson L."/>
            <person name="Lui A."/>
            <person name="MacDonald P.J.P."/>
            <person name="Montmayeur A."/>
            <person name="Murphy C."/>
            <person name="Neiman D."/>
            <person name="Pearson M."/>
            <person name="Priest M."/>
            <person name="Roberts A."/>
            <person name="Saif S."/>
            <person name="Shea T."/>
            <person name="Shenoy N."/>
            <person name="Sisk P."/>
            <person name="Stolte C."/>
            <person name="Sykes S."/>
            <person name="Wortman J."/>
            <person name="Nusbaum C."/>
            <person name="Birren B."/>
        </authorList>
    </citation>
    <scope>NUCLEOTIDE SEQUENCE [LARGE SCALE GENOMIC DNA]</scope>
    <source>
        <strain evidence="2">HDV247</strain>
    </source>
</reference>
<keyword evidence="1" id="KW-0472">Membrane</keyword>
<dbReference type="EMBL" id="JH651006">
    <property type="protein sequence ID" value="EXA31844.1"/>
    <property type="molecule type" value="Genomic_DNA"/>
</dbReference>
<feature type="transmembrane region" description="Helical" evidence="1">
    <location>
        <begin position="89"/>
        <end position="108"/>
    </location>
</feature>
<gene>
    <name evidence="2" type="ORF">FOVG_16900</name>
</gene>
<name>W9NGP9_FUSOX</name>
<dbReference type="HOGENOM" id="CLU_1786908_0_0_1"/>
<evidence type="ECO:0000313" key="2">
    <source>
        <dbReference type="EMBL" id="EXA31844.1"/>
    </source>
</evidence>
<dbReference type="AlphaFoldDB" id="W9NGP9"/>
<dbReference type="Proteomes" id="UP000030751">
    <property type="component" value="Unassembled WGS sequence"/>
</dbReference>
<accession>W9NGP9</accession>
<feature type="transmembrane region" description="Helical" evidence="1">
    <location>
        <begin position="12"/>
        <end position="33"/>
    </location>
</feature>
<protein>
    <submittedName>
        <fullName evidence="2">Uncharacterized protein</fullName>
    </submittedName>
</protein>
<reference evidence="2" key="2">
    <citation type="submission" date="2012-05" db="EMBL/GenBank/DDBJ databases">
        <title>Annotation of the Genome Sequence of Fusarium oxysporum HDV247.</title>
        <authorList>
            <consortium name="The Broad Institute Genomics Platform"/>
            <person name="Ma L.-J."/>
            <person name="Corby-Kistler H."/>
            <person name="Broz K."/>
            <person name="Gale L.R."/>
            <person name="Jonkers W."/>
            <person name="O'Donnell K."/>
            <person name="Ploetz R."/>
            <person name="Steinberg C."/>
            <person name="Schwartz D.C."/>
            <person name="VanEtten H."/>
            <person name="Zhou S."/>
            <person name="Young S.K."/>
            <person name="Zeng Q."/>
            <person name="Gargeya S."/>
            <person name="Fitzgerald M."/>
            <person name="Abouelleil A."/>
            <person name="Alvarado L."/>
            <person name="Chapman S.B."/>
            <person name="Gainer-Dewar J."/>
            <person name="Goldberg J."/>
            <person name="Griggs A."/>
            <person name="Gujja S."/>
            <person name="Hansen M."/>
            <person name="Howarth C."/>
            <person name="Imamovic A."/>
            <person name="Ireland A."/>
            <person name="Larimer J."/>
            <person name="McCowan C."/>
            <person name="Murphy C."/>
            <person name="Pearson M."/>
            <person name="Poon T.W."/>
            <person name="Priest M."/>
            <person name="Roberts A."/>
            <person name="Saif S."/>
            <person name="Shea T."/>
            <person name="Sykes S."/>
            <person name="Wortman J."/>
            <person name="Nusbaum C."/>
            <person name="Birren B."/>
        </authorList>
    </citation>
    <scope>NUCLEOTIDE SEQUENCE</scope>
    <source>
        <strain evidence="2">HDV247</strain>
    </source>
</reference>
<evidence type="ECO:0000256" key="1">
    <source>
        <dbReference type="SAM" id="Phobius"/>
    </source>
</evidence>
<feature type="transmembrane region" description="Helical" evidence="1">
    <location>
        <begin position="120"/>
        <end position="139"/>
    </location>
</feature>
<sequence length="145" mass="15369">MKVAEAESDKDGGGLTIGSITGAAILTIVIICIPACPNSGGLISDLEGHRLSYISVSKDDLDPVQSPGKESTSRCTSLLSMYNIPSKTVVEVVLAVFLNGLLVAIRSFHADLTGKLPNLFFLLMAFGTVLALLQSRALLFEFNNL</sequence>